<protein>
    <submittedName>
        <fullName evidence="1">Uncharacterized protein</fullName>
    </submittedName>
</protein>
<evidence type="ECO:0000313" key="2">
    <source>
        <dbReference type="Proteomes" id="UP000238642"/>
    </source>
</evidence>
<dbReference type="SUPFAM" id="SSF49452">
    <property type="entry name" value="Starch-binding domain-like"/>
    <property type="match status" value="1"/>
</dbReference>
<sequence>MFERWALILLIIFPNILLSQEYNKSIQDSTKELKPGIATSILFHVDKLPKKQSFYDIDVETSSSHLTPILASDGLQLSDKLVSTLIVPIKISSSAPPGIHQVVLHIKDKTSAEQMSLSEEIRIKKIREISLSKLDVPTYVKAGDTITASFILKNGGNVEQVVKLESNVGTIARHPYLILTPGETRIVQVNKMTDITVGKRTIQNIDIIADSPDSTFTRIAAYGSTNVIPVTPTKDDIYHRFPVSASISYIGMRNRGSFQQGFQGEVYGRGSLNTENTAELEFRALTKNPVDFNTFTPYEEYFATFRNKKVYAHLGDKVYSSSFLTEYARYGRGAELKIELGKVAFGGFYNRPRFFREIKDEFNIYSTFHLDSTTTISGGYLLKIPERGTSTLFRSQYLTSSAHLPYLIGKTTLLKQIDVEAEIAMSKMDNAQGAAYRVRADGYYKQLYANLAYMHATPSFAGYFNNSSMFNGNIRLTIAKKIDLLANYTQDAQNFRRDTMFLAAPYRNNMRYGVNFRYSETGNITFYNGYQRYRDRQTPRQFDYNELFFRTSLYQRLWDFDLDLEGQLGKTDNHITGLRGSSSYLRAGLGFEKFNSSFNVFGSIARTSRYRETNQSQLYYGARVMSRLSAKSSLHVFYQNDFLPEEYFRDRNLFELLFRQQFLPAHSIDISGRYMLQRGQLGHKDFVASIRYTAQLNLPVKKTASYTTLSGTVASLGATKIGGIRLMLGKQQAITDSEGNYVFKNIVPGEHFLEIDRTTFAFEDIPDVPLPISIFLSEDRNNTFNFGLTEAAKITGTLALSAPSSKDLIQMKRKINPKKKTEVAKVIIEASFADQVLRKICALGEDFDFTYLRPGDWTVKIYGNDLDSRYSIPNKVYQLSLKSGQTQHVVVPVTKRESKIQYQQQSITVSYNENINE</sequence>
<dbReference type="RefSeq" id="WP_105726871.1">
    <property type="nucleotide sequence ID" value="NZ_PVBS01000002.1"/>
</dbReference>
<accession>A0A2S9JNC2</accession>
<dbReference type="GO" id="GO:0030246">
    <property type="term" value="F:carbohydrate binding"/>
    <property type="evidence" value="ECO:0007669"/>
    <property type="project" value="InterPro"/>
</dbReference>
<dbReference type="Proteomes" id="UP000238642">
    <property type="component" value="Unassembled WGS sequence"/>
</dbReference>
<comment type="caution">
    <text evidence="1">The sequence shown here is derived from an EMBL/GenBank/DDBJ whole genome shotgun (WGS) entry which is preliminary data.</text>
</comment>
<gene>
    <name evidence="1" type="ORF">C5749_14585</name>
</gene>
<dbReference type="AlphaFoldDB" id="A0A2S9JNC2"/>
<proteinExistence type="predicted"/>
<keyword evidence="2" id="KW-1185">Reference proteome</keyword>
<reference evidence="1 2" key="1">
    <citation type="submission" date="2018-02" db="EMBL/GenBank/DDBJ databases">
        <title>The draft genome of Sphingobacterium gobiense H7.</title>
        <authorList>
            <person name="Li L."/>
            <person name="Liu L."/>
            <person name="Zhang X."/>
            <person name="Wang T."/>
            <person name="Liang L."/>
        </authorList>
    </citation>
    <scope>NUCLEOTIDE SEQUENCE [LARGE SCALE GENOMIC DNA]</scope>
    <source>
        <strain evidence="1 2">ACCC 05757</strain>
    </source>
</reference>
<dbReference type="InterPro" id="IPR013784">
    <property type="entry name" value="Carb-bd-like_fold"/>
</dbReference>
<organism evidence="1 2">
    <name type="scientific">Sphingobacterium gobiense</name>
    <dbReference type="NCBI Taxonomy" id="1382456"/>
    <lineage>
        <taxon>Bacteria</taxon>
        <taxon>Pseudomonadati</taxon>
        <taxon>Bacteroidota</taxon>
        <taxon>Sphingobacteriia</taxon>
        <taxon>Sphingobacteriales</taxon>
        <taxon>Sphingobacteriaceae</taxon>
        <taxon>Sphingobacterium</taxon>
    </lineage>
</organism>
<dbReference type="OrthoDB" id="910082at2"/>
<dbReference type="EMBL" id="PVBS01000002">
    <property type="protein sequence ID" value="PRD54660.1"/>
    <property type="molecule type" value="Genomic_DNA"/>
</dbReference>
<name>A0A2S9JNC2_9SPHI</name>
<evidence type="ECO:0000313" key="1">
    <source>
        <dbReference type="EMBL" id="PRD54660.1"/>
    </source>
</evidence>